<reference evidence="8 9" key="1">
    <citation type="submission" date="2020-08" db="EMBL/GenBank/DDBJ databases">
        <title>Genomic Encyclopedia of Type Strains, Phase IV (KMG-IV): sequencing the most valuable type-strain genomes for metagenomic binning, comparative biology and taxonomic classification.</title>
        <authorList>
            <person name="Goeker M."/>
        </authorList>
    </citation>
    <scope>NUCLEOTIDE SEQUENCE [LARGE SCALE GENOMIC DNA]</scope>
    <source>
        <strain evidence="8 9">DSM 23562</strain>
    </source>
</reference>
<name>A0A7W9W7Q2_ARMRO</name>
<dbReference type="GO" id="GO:0008047">
    <property type="term" value="F:enzyme activator activity"/>
    <property type="evidence" value="ECO:0007669"/>
    <property type="project" value="TreeGrafter"/>
</dbReference>
<evidence type="ECO:0000256" key="4">
    <source>
        <dbReference type="ARBA" id="ARBA00022741"/>
    </source>
</evidence>
<comment type="caution">
    <text evidence="8">The sequence shown here is derived from an EMBL/GenBank/DDBJ whole genome shotgun (WGS) entry which is preliminary data.</text>
</comment>
<dbReference type="AlphaFoldDB" id="A0A7W9W7Q2"/>
<dbReference type="InterPro" id="IPR027417">
    <property type="entry name" value="P-loop_NTPase"/>
</dbReference>
<dbReference type="GO" id="GO:0006261">
    <property type="term" value="P:DNA-templated DNA replication"/>
    <property type="evidence" value="ECO:0007669"/>
    <property type="project" value="TreeGrafter"/>
</dbReference>
<dbReference type="FunFam" id="1.20.272.10:FF:000001">
    <property type="entry name" value="Putative AAA family ATPase"/>
    <property type="match status" value="1"/>
</dbReference>
<dbReference type="Pfam" id="PF12002">
    <property type="entry name" value="MgsA_C"/>
    <property type="match status" value="1"/>
</dbReference>
<dbReference type="Gene3D" id="1.10.8.60">
    <property type="match status" value="1"/>
</dbReference>
<comment type="similarity">
    <text evidence="2">Belongs to the AAA ATPase family. RarA/MGS1/WRNIP1 subfamily.</text>
</comment>
<dbReference type="InterPro" id="IPR032423">
    <property type="entry name" value="AAA_assoc_2"/>
</dbReference>
<dbReference type="Pfam" id="PF16193">
    <property type="entry name" value="AAA_assoc_2"/>
    <property type="match status" value="1"/>
</dbReference>
<dbReference type="GO" id="GO:0003677">
    <property type="term" value="F:DNA binding"/>
    <property type="evidence" value="ECO:0007669"/>
    <property type="project" value="InterPro"/>
</dbReference>
<evidence type="ECO:0000256" key="1">
    <source>
        <dbReference type="ARBA" id="ARBA00002393"/>
    </source>
</evidence>
<dbReference type="EMBL" id="JACHGW010000003">
    <property type="protein sequence ID" value="MBB6051330.1"/>
    <property type="molecule type" value="Genomic_DNA"/>
</dbReference>
<dbReference type="Gene3D" id="1.20.272.10">
    <property type="match status" value="1"/>
</dbReference>
<keyword evidence="9" id="KW-1185">Reference proteome</keyword>
<dbReference type="InterPro" id="IPR003593">
    <property type="entry name" value="AAA+_ATPase"/>
</dbReference>
<feature type="domain" description="AAA+ ATPase" evidence="7">
    <location>
        <begin position="57"/>
        <end position="174"/>
    </location>
</feature>
<evidence type="ECO:0000313" key="8">
    <source>
        <dbReference type="EMBL" id="MBB6051330.1"/>
    </source>
</evidence>
<evidence type="ECO:0000259" key="7">
    <source>
        <dbReference type="SMART" id="SM00382"/>
    </source>
</evidence>
<evidence type="ECO:0000256" key="5">
    <source>
        <dbReference type="ARBA" id="ARBA00022840"/>
    </source>
</evidence>
<evidence type="ECO:0000256" key="6">
    <source>
        <dbReference type="SAM" id="MobiDB-lite"/>
    </source>
</evidence>
<dbReference type="Pfam" id="PF00004">
    <property type="entry name" value="AAA"/>
    <property type="match status" value="1"/>
</dbReference>
<keyword evidence="4" id="KW-0547">Nucleotide-binding</keyword>
<proteinExistence type="inferred from homology"/>
<evidence type="ECO:0000313" key="9">
    <source>
        <dbReference type="Proteomes" id="UP000520814"/>
    </source>
</evidence>
<dbReference type="GO" id="GO:0005524">
    <property type="term" value="F:ATP binding"/>
    <property type="evidence" value="ECO:0007669"/>
    <property type="project" value="UniProtKB-KW"/>
</dbReference>
<dbReference type="CDD" id="cd00009">
    <property type="entry name" value="AAA"/>
    <property type="match status" value="1"/>
</dbReference>
<dbReference type="InterPro" id="IPR051314">
    <property type="entry name" value="AAA_ATPase_RarA/MGS1/WRNIP1"/>
</dbReference>
<dbReference type="GO" id="GO:0000731">
    <property type="term" value="P:DNA synthesis involved in DNA repair"/>
    <property type="evidence" value="ECO:0007669"/>
    <property type="project" value="TreeGrafter"/>
</dbReference>
<feature type="region of interest" description="Disordered" evidence="6">
    <location>
        <begin position="1"/>
        <end position="22"/>
    </location>
</feature>
<dbReference type="SUPFAM" id="SSF52540">
    <property type="entry name" value="P-loop containing nucleoside triphosphate hydrolases"/>
    <property type="match status" value="1"/>
</dbReference>
<dbReference type="InterPro" id="IPR021886">
    <property type="entry name" value="MgsA_C"/>
</dbReference>
<dbReference type="Proteomes" id="UP000520814">
    <property type="component" value="Unassembled WGS sequence"/>
</dbReference>
<dbReference type="FunFam" id="3.40.50.300:FF:000137">
    <property type="entry name" value="Replication-associated recombination protein A"/>
    <property type="match status" value="1"/>
</dbReference>
<dbReference type="GO" id="GO:0017116">
    <property type="term" value="F:single-stranded DNA helicase activity"/>
    <property type="evidence" value="ECO:0007669"/>
    <property type="project" value="TreeGrafter"/>
</dbReference>
<sequence>MDLFTEKLPSPENQSQAPSPDAPLAARMRPVVLEELAGQQHLLATGKALRQAIERDELRSVIFWGPPGCGKSTLASLIARSTRCHFESFSAVTGGVAEVRKLIEAARERRKAYRQRTLLFVDEIHRFNKSQQDAFLPHVEDGTIVLIGATTENPYFSVNAPLLSRARLYPFQALGEEDLAGLLRRALTDTERGLGARSLTIEPQALGYLAAAASGDARAALGALELAAALAEGTEITLADAEEAVGQRAIGYDKSGDAHYDMASALIKSIRGSDPDAAIYYLARMLEAGEDPRFLARRLVVLASEDIGCADPSALPLAMAGFQAVETIGLPECRLNLAHVTLYLAAAPKSNACTKALGRAQDDVRNAPFSGIPKPLRDSHAKGVKALGHGVGYLYPHDYPGGFVHQHYLPEGLPSDGEHYYQPTENGVEAKIKARLARLWDDEKIEENA</sequence>
<dbReference type="InterPro" id="IPR008921">
    <property type="entry name" value="DNA_pol3_clamp-load_cplx_C"/>
</dbReference>
<dbReference type="GO" id="GO:0016887">
    <property type="term" value="F:ATP hydrolysis activity"/>
    <property type="evidence" value="ECO:0007669"/>
    <property type="project" value="InterPro"/>
</dbReference>
<gene>
    <name evidence="8" type="ORF">HNQ39_003140</name>
</gene>
<evidence type="ECO:0000256" key="2">
    <source>
        <dbReference type="ARBA" id="ARBA00008959"/>
    </source>
</evidence>
<dbReference type="Gene3D" id="1.10.3710.10">
    <property type="entry name" value="DNA polymerase III clamp loader subunits, C-terminal domain"/>
    <property type="match status" value="1"/>
</dbReference>
<dbReference type="SMART" id="SM00382">
    <property type="entry name" value="AAA"/>
    <property type="match status" value="1"/>
</dbReference>
<evidence type="ECO:0000256" key="3">
    <source>
        <dbReference type="ARBA" id="ARBA00022705"/>
    </source>
</evidence>
<keyword evidence="3" id="KW-0235">DNA replication</keyword>
<organism evidence="8 9">
    <name type="scientific">Armatimonas rosea</name>
    <dbReference type="NCBI Taxonomy" id="685828"/>
    <lineage>
        <taxon>Bacteria</taxon>
        <taxon>Bacillati</taxon>
        <taxon>Armatimonadota</taxon>
        <taxon>Armatimonadia</taxon>
        <taxon>Armatimonadales</taxon>
        <taxon>Armatimonadaceae</taxon>
        <taxon>Armatimonas</taxon>
    </lineage>
</organism>
<keyword evidence="5" id="KW-0067">ATP-binding</keyword>
<comment type="function">
    <text evidence="1">DNA-dependent ATPase that plays important roles in cellular responses to stalled DNA replication processes.</text>
</comment>
<accession>A0A7W9W7Q2</accession>
<dbReference type="PANTHER" id="PTHR13779">
    <property type="entry name" value="WERNER HELICASE-INTERACTING PROTEIN 1 FAMILY MEMBER"/>
    <property type="match status" value="1"/>
</dbReference>
<protein>
    <submittedName>
        <fullName evidence="8">Putative ATPase</fullName>
    </submittedName>
</protein>
<dbReference type="SUPFAM" id="SSF48019">
    <property type="entry name" value="post-AAA+ oligomerization domain-like"/>
    <property type="match status" value="1"/>
</dbReference>
<dbReference type="Gene3D" id="3.40.50.300">
    <property type="entry name" value="P-loop containing nucleotide triphosphate hydrolases"/>
    <property type="match status" value="1"/>
</dbReference>
<dbReference type="PANTHER" id="PTHR13779:SF7">
    <property type="entry name" value="ATPASE WRNIP1"/>
    <property type="match status" value="1"/>
</dbReference>
<dbReference type="RefSeq" id="WP_184198072.1">
    <property type="nucleotide sequence ID" value="NZ_JACHGW010000003.1"/>
</dbReference>
<dbReference type="InterPro" id="IPR003959">
    <property type="entry name" value="ATPase_AAA_core"/>
</dbReference>